<dbReference type="OrthoDB" id="623918at2759"/>
<proteinExistence type="predicted"/>
<organism evidence="8 9">
    <name type="scientific">Chenopodium quinoa</name>
    <name type="common">Quinoa</name>
    <dbReference type="NCBI Taxonomy" id="63459"/>
    <lineage>
        <taxon>Eukaryota</taxon>
        <taxon>Viridiplantae</taxon>
        <taxon>Streptophyta</taxon>
        <taxon>Embryophyta</taxon>
        <taxon>Tracheophyta</taxon>
        <taxon>Spermatophyta</taxon>
        <taxon>Magnoliopsida</taxon>
        <taxon>eudicotyledons</taxon>
        <taxon>Gunneridae</taxon>
        <taxon>Pentapetalae</taxon>
        <taxon>Caryophyllales</taxon>
        <taxon>Chenopodiaceae</taxon>
        <taxon>Chenopodioideae</taxon>
        <taxon>Atripliceae</taxon>
        <taxon>Chenopodium</taxon>
    </lineage>
</organism>
<evidence type="ECO:0000256" key="3">
    <source>
        <dbReference type="ARBA" id="ARBA00023125"/>
    </source>
</evidence>
<dbReference type="KEGG" id="cqi:110703348"/>
<evidence type="ECO:0000256" key="1">
    <source>
        <dbReference type="ARBA" id="ARBA00004123"/>
    </source>
</evidence>
<dbReference type="InterPro" id="IPR003340">
    <property type="entry name" value="B3_DNA-bd"/>
</dbReference>
<dbReference type="PANTHER" id="PTHR31391:SF137">
    <property type="entry name" value="B3 DOMAIN-CONTAINING PROTEIN REM16-LIKE"/>
    <property type="match status" value="1"/>
</dbReference>
<feature type="region of interest" description="Disordered" evidence="6">
    <location>
        <begin position="170"/>
        <end position="196"/>
    </location>
</feature>
<dbReference type="Pfam" id="PF02362">
    <property type="entry name" value="B3"/>
    <property type="match status" value="2"/>
</dbReference>
<dbReference type="Gene3D" id="2.40.330.10">
    <property type="entry name" value="DNA-binding pseudobarrel domain"/>
    <property type="match status" value="2"/>
</dbReference>
<gene>
    <name evidence="8" type="primary">LOC110703348</name>
</gene>
<dbReference type="Gramene" id="AUR62016449-RA">
    <property type="protein sequence ID" value="AUR62016449-RA:cds"/>
    <property type="gene ID" value="AUR62016449"/>
</dbReference>
<dbReference type="InterPro" id="IPR015300">
    <property type="entry name" value="DNA-bd_pseudobarrel_sf"/>
</dbReference>
<name>A0A803LNC0_CHEQI</name>
<evidence type="ECO:0000313" key="8">
    <source>
        <dbReference type="EnsemblPlants" id="AUR62016449-RA:cds"/>
    </source>
</evidence>
<dbReference type="Proteomes" id="UP000596660">
    <property type="component" value="Unplaced"/>
</dbReference>
<sequence>MTHICETCKALEEDKYWNEIPPRKHRFFKLTIGNFEQQLRIPRKFVECSKADLSSSCTLRGQSGNIWKVQIQKTEKDVLFADGWGNFVTDHGIKYGCFLVFSYVGDSSFEVSVFDATGCEVEGSHFTRNTNMSLNTTCRSLLHVENDESKGDRTLQADIDDSVEVIAVEDEEHDSDSSSQENNFRGSKSSKCKDADNRTEIVHEEEDLESLSDSSHNVKRFHNLSLNVRNRACQVRQPQKYYKSNRRKVTEQEKQGALSKAISHMSKRRHMIEIVMKCTHVYRGFHLTIPKEWAVKHLLQKSDHDVILRVPGVEESWTVGCRWTPSQCQFRPGWSTFVFENNLEEHDVCVFELLQKGDLSNKKYSVFDVHIFRVVKEVVPLTVLRGIKYSV</sequence>
<evidence type="ECO:0000256" key="5">
    <source>
        <dbReference type="ARBA" id="ARBA00023242"/>
    </source>
</evidence>
<dbReference type="RefSeq" id="XP_021736837.1">
    <property type="nucleotide sequence ID" value="XM_021881145.1"/>
</dbReference>
<keyword evidence="9" id="KW-1185">Reference proteome</keyword>
<dbReference type="InterPro" id="IPR044837">
    <property type="entry name" value="REM16-like"/>
</dbReference>
<dbReference type="SUPFAM" id="SSF101936">
    <property type="entry name" value="DNA-binding pseudobarrel domain"/>
    <property type="match status" value="2"/>
</dbReference>
<dbReference type="GO" id="GO:0003677">
    <property type="term" value="F:DNA binding"/>
    <property type="evidence" value="ECO:0007669"/>
    <property type="project" value="UniProtKB-KW"/>
</dbReference>
<comment type="subcellular location">
    <subcellularLocation>
        <location evidence="1">Nucleus</location>
    </subcellularLocation>
</comment>
<evidence type="ECO:0000256" key="2">
    <source>
        <dbReference type="ARBA" id="ARBA00023015"/>
    </source>
</evidence>
<dbReference type="RefSeq" id="XP_021736838.1">
    <property type="nucleotide sequence ID" value="XM_021881146.1"/>
</dbReference>
<evidence type="ECO:0000256" key="4">
    <source>
        <dbReference type="ARBA" id="ARBA00023163"/>
    </source>
</evidence>
<protein>
    <recommendedName>
        <fullName evidence="7">TF-B3 domain-containing protein</fullName>
    </recommendedName>
</protein>
<keyword evidence="2" id="KW-0805">Transcription regulation</keyword>
<keyword evidence="3" id="KW-0238">DNA-binding</keyword>
<dbReference type="GeneID" id="110703348"/>
<dbReference type="PROSITE" id="PS50863">
    <property type="entry name" value="B3"/>
    <property type="match status" value="2"/>
</dbReference>
<reference evidence="8" key="2">
    <citation type="submission" date="2021-03" db="UniProtKB">
        <authorList>
            <consortium name="EnsemblPlants"/>
        </authorList>
    </citation>
    <scope>IDENTIFICATION</scope>
</reference>
<evidence type="ECO:0000256" key="6">
    <source>
        <dbReference type="SAM" id="MobiDB-lite"/>
    </source>
</evidence>
<evidence type="ECO:0000259" key="7">
    <source>
        <dbReference type="PROSITE" id="PS50863"/>
    </source>
</evidence>
<feature type="domain" description="TF-B3" evidence="7">
    <location>
        <begin position="24"/>
        <end position="117"/>
    </location>
</feature>
<accession>A0A803LNC0</accession>
<dbReference type="PANTHER" id="PTHR31391">
    <property type="entry name" value="B3 DOMAIN-CONTAINING PROTEIN OS11G0197600-RELATED"/>
    <property type="match status" value="1"/>
</dbReference>
<keyword evidence="5" id="KW-0539">Nucleus</keyword>
<dbReference type="SMART" id="SM01019">
    <property type="entry name" value="B3"/>
    <property type="match status" value="2"/>
</dbReference>
<keyword evidence="4" id="KW-0804">Transcription</keyword>
<evidence type="ECO:0000313" key="9">
    <source>
        <dbReference type="Proteomes" id="UP000596660"/>
    </source>
</evidence>
<dbReference type="GO" id="GO:0005634">
    <property type="term" value="C:nucleus"/>
    <property type="evidence" value="ECO:0007669"/>
    <property type="project" value="UniProtKB-SubCell"/>
</dbReference>
<feature type="domain" description="TF-B3" evidence="7">
    <location>
        <begin position="272"/>
        <end position="375"/>
    </location>
</feature>
<dbReference type="AlphaFoldDB" id="A0A803LNC0"/>
<reference evidence="8" key="1">
    <citation type="journal article" date="2017" name="Nature">
        <title>The genome of Chenopodium quinoa.</title>
        <authorList>
            <person name="Jarvis D.E."/>
            <person name="Ho Y.S."/>
            <person name="Lightfoot D.J."/>
            <person name="Schmoeckel S.M."/>
            <person name="Li B."/>
            <person name="Borm T.J.A."/>
            <person name="Ohyanagi H."/>
            <person name="Mineta K."/>
            <person name="Michell C.T."/>
            <person name="Saber N."/>
            <person name="Kharbatia N.M."/>
            <person name="Rupper R.R."/>
            <person name="Sharp A.R."/>
            <person name="Dally N."/>
            <person name="Boughton B.A."/>
            <person name="Woo Y.H."/>
            <person name="Gao G."/>
            <person name="Schijlen E.G.W.M."/>
            <person name="Guo X."/>
            <person name="Momin A.A."/>
            <person name="Negrao S."/>
            <person name="Al-Babili S."/>
            <person name="Gehring C."/>
            <person name="Roessner U."/>
            <person name="Jung C."/>
            <person name="Murphy K."/>
            <person name="Arold S.T."/>
            <person name="Gojobori T."/>
            <person name="van der Linden C.G."/>
            <person name="van Loo E.N."/>
            <person name="Jellen E.N."/>
            <person name="Maughan P.J."/>
            <person name="Tester M."/>
        </authorList>
    </citation>
    <scope>NUCLEOTIDE SEQUENCE [LARGE SCALE GENOMIC DNA]</scope>
    <source>
        <strain evidence="8">cv. PI 614886</strain>
    </source>
</reference>
<dbReference type="EnsemblPlants" id="AUR62016449-RA">
    <property type="protein sequence ID" value="AUR62016449-RA:cds"/>
    <property type="gene ID" value="AUR62016449"/>
</dbReference>
<dbReference type="CDD" id="cd10017">
    <property type="entry name" value="B3_DNA"/>
    <property type="match status" value="2"/>
</dbReference>
<dbReference type="OMA" id="TACEKEH"/>